<proteinExistence type="predicted"/>
<evidence type="ECO:0000313" key="2">
    <source>
        <dbReference type="Proteomes" id="UP001175228"/>
    </source>
</evidence>
<gene>
    <name evidence="1" type="ORF">EDD18DRAFT_63912</name>
</gene>
<name>A0AA39QA80_9AGAR</name>
<sequence length="260" mass="29199">MVAVSLHDNGDPWTYSTMGITPSWRQKWLPPLLLSKTTIGIPARAFHLTSSFIVAAFWRIKGTLLCCARAKKEMFCFTKLPQQLIDSILDFSINDSHFLKASSLVSYSLLRQPHPDNSRHFHRFHHMCLACSKVFTLIEHCCLRPQDSRAALSPRTFECLDFHCVAHPACSPSLPDLAPAFTPSSVIGSLEQSKQPAPHVILQCVMSIGVMAEFTRQRSTINLERACRAFCFVAVAAGGRRIQYHCGLPSPPYRVNMNRE</sequence>
<protein>
    <submittedName>
        <fullName evidence="1">Uncharacterized protein</fullName>
    </submittedName>
</protein>
<organism evidence="1 2">
    <name type="scientific">Armillaria luteobubalina</name>
    <dbReference type="NCBI Taxonomy" id="153913"/>
    <lineage>
        <taxon>Eukaryota</taxon>
        <taxon>Fungi</taxon>
        <taxon>Dikarya</taxon>
        <taxon>Basidiomycota</taxon>
        <taxon>Agaricomycotina</taxon>
        <taxon>Agaricomycetes</taxon>
        <taxon>Agaricomycetidae</taxon>
        <taxon>Agaricales</taxon>
        <taxon>Marasmiineae</taxon>
        <taxon>Physalacriaceae</taxon>
        <taxon>Armillaria</taxon>
    </lineage>
</organism>
<dbReference type="Proteomes" id="UP001175228">
    <property type="component" value="Unassembled WGS sequence"/>
</dbReference>
<dbReference type="EMBL" id="JAUEPU010000010">
    <property type="protein sequence ID" value="KAK0499147.1"/>
    <property type="molecule type" value="Genomic_DNA"/>
</dbReference>
<keyword evidence="2" id="KW-1185">Reference proteome</keyword>
<dbReference type="AlphaFoldDB" id="A0AA39QA80"/>
<comment type="caution">
    <text evidence="1">The sequence shown here is derived from an EMBL/GenBank/DDBJ whole genome shotgun (WGS) entry which is preliminary data.</text>
</comment>
<reference evidence="1" key="1">
    <citation type="submission" date="2023-06" db="EMBL/GenBank/DDBJ databases">
        <authorList>
            <consortium name="Lawrence Berkeley National Laboratory"/>
            <person name="Ahrendt S."/>
            <person name="Sahu N."/>
            <person name="Indic B."/>
            <person name="Wong-Bajracharya J."/>
            <person name="Merenyi Z."/>
            <person name="Ke H.-M."/>
            <person name="Monk M."/>
            <person name="Kocsube S."/>
            <person name="Drula E."/>
            <person name="Lipzen A."/>
            <person name="Balint B."/>
            <person name="Henrissat B."/>
            <person name="Andreopoulos B."/>
            <person name="Martin F.M."/>
            <person name="Harder C.B."/>
            <person name="Rigling D."/>
            <person name="Ford K.L."/>
            <person name="Foster G.D."/>
            <person name="Pangilinan J."/>
            <person name="Papanicolaou A."/>
            <person name="Barry K."/>
            <person name="LaButti K."/>
            <person name="Viragh M."/>
            <person name="Koriabine M."/>
            <person name="Yan M."/>
            <person name="Riley R."/>
            <person name="Champramary S."/>
            <person name="Plett K.L."/>
            <person name="Tsai I.J."/>
            <person name="Slot J."/>
            <person name="Sipos G."/>
            <person name="Plett J."/>
            <person name="Nagy L.G."/>
            <person name="Grigoriev I.V."/>
        </authorList>
    </citation>
    <scope>NUCLEOTIDE SEQUENCE</scope>
    <source>
        <strain evidence="1">HWK02</strain>
    </source>
</reference>
<accession>A0AA39QA80</accession>
<evidence type="ECO:0000313" key="1">
    <source>
        <dbReference type="EMBL" id="KAK0499147.1"/>
    </source>
</evidence>